<sequence>METKKGLNFFFVIIAIISGKKLFEKFDVAILNFDEPFQSIIYIIYILGFVSSICGLIMNNKNLFKK</sequence>
<keyword evidence="1" id="KW-1133">Transmembrane helix</keyword>
<accession>A0ABU5SBD7</accession>
<evidence type="ECO:0000313" key="3">
    <source>
        <dbReference type="Proteomes" id="UP001303899"/>
    </source>
</evidence>
<organism evidence="2 3">
    <name type="scientific">Arcicella gelida</name>
    <dbReference type="NCBI Taxonomy" id="2984195"/>
    <lineage>
        <taxon>Bacteria</taxon>
        <taxon>Pseudomonadati</taxon>
        <taxon>Bacteroidota</taxon>
        <taxon>Cytophagia</taxon>
        <taxon>Cytophagales</taxon>
        <taxon>Flectobacillaceae</taxon>
        <taxon>Arcicella</taxon>
    </lineage>
</organism>
<dbReference type="RefSeq" id="WP_323698933.1">
    <property type="nucleotide sequence ID" value="NZ_JAYGIL010000037.1"/>
</dbReference>
<evidence type="ECO:0000256" key="1">
    <source>
        <dbReference type="SAM" id="Phobius"/>
    </source>
</evidence>
<protein>
    <submittedName>
        <fullName evidence="2">Uncharacterized protein</fullName>
    </submittedName>
</protein>
<comment type="caution">
    <text evidence="2">The sequence shown here is derived from an EMBL/GenBank/DDBJ whole genome shotgun (WGS) entry which is preliminary data.</text>
</comment>
<reference evidence="2 3" key="1">
    <citation type="submission" date="2023-12" db="EMBL/GenBank/DDBJ databases">
        <title>Novel species of the genus Arcicella isolated from rivers.</title>
        <authorList>
            <person name="Lu H."/>
        </authorList>
    </citation>
    <scope>NUCLEOTIDE SEQUENCE [LARGE SCALE GENOMIC DNA]</scope>
    <source>
        <strain evidence="2 3">DC2W</strain>
    </source>
</reference>
<proteinExistence type="predicted"/>
<name>A0ABU5SBD7_9BACT</name>
<feature type="transmembrane region" description="Helical" evidence="1">
    <location>
        <begin position="39"/>
        <end position="58"/>
    </location>
</feature>
<gene>
    <name evidence="2" type="ORF">VB776_21490</name>
</gene>
<dbReference type="Proteomes" id="UP001303899">
    <property type="component" value="Unassembled WGS sequence"/>
</dbReference>
<dbReference type="EMBL" id="JAYGIL010000037">
    <property type="protein sequence ID" value="MEA5405528.1"/>
    <property type="molecule type" value="Genomic_DNA"/>
</dbReference>
<keyword evidence="1" id="KW-0472">Membrane</keyword>
<keyword evidence="3" id="KW-1185">Reference proteome</keyword>
<feature type="transmembrane region" description="Helical" evidence="1">
    <location>
        <begin position="7"/>
        <end position="23"/>
    </location>
</feature>
<evidence type="ECO:0000313" key="2">
    <source>
        <dbReference type="EMBL" id="MEA5405528.1"/>
    </source>
</evidence>
<keyword evidence="1" id="KW-0812">Transmembrane</keyword>